<evidence type="ECO:0000313" key="13">
    <source>
        <dbReference type="EMBL" id="ROL51361.1"/>
    </source>
</evidence>
<dbReference type="PANTHER" id="PTHR28618:SF1">
    <property type="entry name" value="CENTROSOMAL PROTEIN POC5"/>
    <property type="match status" value="1"/>
</dbReference>
<dbReference type="PANTHER" id="PTHR28618">
    <property type="entry name" value="CENTROSOMAL PROTEIN POC5"/>
    <property type="match status" value="1"/>
</dbReference>
<evidence type="ECO:0000256" key="12">
    <source>
        <dbReference type="SAM" id="MobiDB-lite"/>
    </source>
</evidence>
<keyword evidence="7" id="KW-0206">Cytoskeleton</keyword>
<evidence type="ECO:0000256" key="2">
    <source>
        <dbReference type="ARBA" id="ARBA00010411"/>
    </source>
</evidence>
<evidence type="ECO:0000256" key="6">
    <source>
        <dbReference type="ARBA" id="ARBA00023054"/>
    </source>
</evidence>
<feature type="coiled-coil region" evidence="11">
    <location>
        <begin position="279"/>
        <end position="313"/>
    </location>
</feature>
<keyword evidence="6 11" id="KW-0175">Coiled coil</keyword>
<keyword evidence="4" id="KW-0963">Cytoplasm</keyword>
<protein>
    <recommendedName>
        <fullName evidence="3">Centrosomal protein POC5</fullName>
    </recommendedName>
    <alternativeName>
        <fullName evidence="9">Protein of centriole 5</fullName>
    </alternativeName>
</protein>
<feature type="region of interest" description="Disordered" evidence="12">
    <location>
        <begin position="504"/>
        <end position="539"/>
    </location>
</feature>
<evidence type="ECO:0000256" key="11">
    <source>
        <dbReference type="SAM" id="Coils"/>
    </source>
</evidence>
<accession>A0A3N0YZA8</accession>
<dbReference type="GO" id="GO:0042462">
    <property type="term" value="P:eye photoreceptor cell development"/>
    <property type="evidence" value="ECO:0007669"/>
    <property type="project" value="TreeGrafter"/>
</dbReference>
<organism evidence="13 14">
    <name type="scientific">Anabarilius grahami</name>
    <name type="common">Kanglang fish</name>
    <name type="synonym">Barilius grahami</name>
    <dbReference type="NCBI Taxonomy" id="495550"/>
    <lineage>
        <taxon>Eukaryota</taxon>
        <taxon>Metazoa</taxon>
        <taxon>Chordata</taxon>
        <taxon>Craniata</taxon>
        <taxon>Vertebrata</taxon>
        <taxon>Euteleostomi</taxon>
        <taxon>Actinopterygii</taxon>
        <taxon>Neopterygii</taxon>
        <taxon>Teleostei</taxon>
        <taxon>Ostariophysi</taxon>
        <taxon>Cypriniformes</taxon>
        <taxon>Xenocyprididae</taxon>
        <taxon>Xenocypridinae</taxon>
        <taxon>Xenocypridinae incertae sedis</taxon>
        <taxon>Anabarilius</taxon>
    </lineage>
</organism>
<feature type="compositionally biased region" description="Basic and acidic residues" evidence="12">
    <location>
        <begin position="1"/>
        <end position="19"/>
    </location>
</feature>
<reference evidence="13 14" key="1">
    <citation type="submission" date="2018-10" db="EMBL/GenBank/DDBJ databases">
        <title>Genome assembly for a Yunnan-Guizhou Plateau 3E fish, Anabarilius grahami (Regan), and its evolutionary and genetic applications.</title>
        <authorList>
            <person name="Jiang W."/>
        </authorList>
    </citation>
    <scope>NUCLEOTIDE SEQUENCE [LARGE SCALE GENOMIC DNA]</scope>
    <source>
        <strain evidence="13">AG-KIZ</strain>
        <tissue evidence="13">Muscle</tissue>
    </source>
</reference>
<dbReference type="AlphaFoldDB" id="A0A3N0YZA8"/>
<feature type="compositionally biased region" description="Polar residues" evidence="12">
    <location>
        <begin position="48"/>
        <end position="61"/>
    </location>
</feature>
<dbReference type="EMBL" id="RJVU01018862">
    <property type="protein sequence ID" value="ROL51361.1"/>
    <property type="molecule type" value="Genomic_DNA"/>
</dbReference>
<sequence>MSSDEGERTSPDLPRDSDRGSSVSSALQDEYEELLRYAVVTPKYEPSFPSQPLRTTQLSSSQHRDKPGQPPAGEHMAARSVSLEERSATAQTGSDRSGQSSPDALITVMTEMFISEENLNRMENILDTWSTNLKSNVMMELRKWKLAFVEQHRLLLKKEREKHAAHMAAVNSEMNSLKDLLNTYQISNQRKDEVIANLSTVVDRQREKLELMRSFTQWRLQQCAAREEAQGGKLAEQHYHLQLKRKVWAGWHSLIQNRWRERVERACCARAEDVCMQLSTDYEAKMAQHVEELQKAQAEIHRLHTERERYEDSMKKAFMRGVCALNIEALSMFNTGEAGRLDRDAPPSGDEPSSSSMANHPPRTVSSARLSPIFMESPIQLGPSHSNTEDVEAEQFLSQPSSITGPRAETLLSTTVVNPTVPPGGSTSSFRQMNARIVTAGKQKASKTVTARLTGRAEHNRTGRPPTALHVMGVAPPMSSVVVERHHPVTQLTVGQATAAKFPRSALQSQTVSSSKSSSSQPRGPSSSTFHIHSIKVVD</sequence>
<dbReference type="GO" id="GO:0032391">
    <property type="term" value="C:photoreceptor connecting cilium"/>
    <property type="evidence" value="ECO:0007669"/>
    <property type="project" value="TreeGrafter"/>
</dbReference>
<evidence type="ECO:0000256" key="8">
    <source>
        <dbReference type="ARBA" id="ARBA00023306"/>
    </source>
</evidence>
<evidence type="ECO:0000256" key="9">
    <source>
        <dbReference type="ARBA" id="ARBA00031694"/>
    </source>
</evidence>
<dbReference type="InterPro" id="IPR033351">
    <property type="entry name" value="POC5"/>
</dbReference>
<keyword evidence="8" id="KW-0131">Cell cycle</keyword>
<gene>
    <name evidence="13" type="ORF">DPX16_22457</name>
</gene>
<feature type="region of interest" description="Disordered" evidence="12">
    <location>
        <begin position="1"/>
        <end position="28"/>
    </location>
</feature>
<evidence type="ECO:0000256" key="10">
    <source>
        <dbReference type="ARBA" id="ARBA00049959"/>
    </source>
</evidence>
<comment type="similarity">
    <text evidence="2">Belongs to the POC5 family.</text>
</comment>
<keyword evidence="5" id="KW-0677">Repeat</keyword>
<comment type="caution">
    <text evidence="13">The sequence shown here is derived from an EMBL/GenBank/DDBJ whole genome shotgun (WGS) entry which is preliminary data.</text>
</comment>
<feature type="compositionally biased region" description="Polar residues" evidence="12">
    <location>
        <begin position="88"/>
        <end position="102"/>
    </location>
</feature>
<feature type="region of interest" description="Disordered" evidence="12">
    <location>
        <begin position="43"/>
        <end position="102"/>
    </location>
</feature>
<dbReference type="OrthoDB" id="10064898at2759"/>
<feature type="compositionally biased region" description="Low complexity" evidence="12">
    <location>
        <begin position="505"/>
        <end position="528"/>
    </location>
</feature>
<name>A0A3N0YZA8_ANAGA</name>
<evidence type="ECO:0000256" key="7">
    <source>
        <dbReference type="ARBA" id="ARBA00023212"/>
    </source>
</evidence>
<evidence type="ECO:0000256" key="4">
    <source>
        <dbReference type="ARBA" id="ARBA00022490"/>
    </source>
</evidence>
<keyword evidence="14" id="KW-1185">Reference proteome</keyword>
<dbReference type="GO" id="GO:0005814">
    <property type="term" value="C:centriole"/>
    <property type="evidence" value="ECO:0007669"/>
    <property type="project" value="UniProtKB-SubCell"/>
</dbReference>
<feature type="region of interest" description="Disordered" evidence="12">
    <location>
        <begin position="338"/>
        <end position="365"/>
    </location>
</feature>
<evidence type="ECO:0000313" key="14">
    <source>
        <dbReference type="Proteomes" id="UP000281406"/>
    </source>
</evidence>
<evidence type="ECO:0000256" key="1">
    <source>
        <dbReference type="ARBA" id="ARBA00004114"/>
    </source>
</evidence>
<evidence type="ECO:0000256" key="3">
    <source>
        <dbReference type="ARBA" id="ARBA00014910"/>
    </source>
</evidence>
<feature type="compositionally biased region" description="Polar residues" evidence="12">
    <location>
        <begin position="351"/>
        <end position="365"/>
    </location>
</feature>
<comment type="function">
    <text evidence="10">Essential for the assembly of the distal half of centrioles, required for centriole elongation. Acts as a negative regulator of centriole elongation.</text>
</comment>
<proteinExistence type="inferred from homology"/>
<evidence type="ECO:0000256" key="5">
    <source>
        <dbReference type="ARBA" id="ARBA00022737"/>
    </source>
</evidence>
<dbReference type="Proteomes" id="UP000281406">
    <property type="component" value="Unassembled WGS sequence"/>
</dbReference>
<comment type="subcellular location">
    <subcellularLocation>
        <location evidence="1">Cytoplasm</location>
        <location evidence="1">Cytoskeleton</location>
        <location evidence="1">Microtubule organizing center</location>
        <location evidence="1">Centrosome</location>
        <location evidence="1">Centriole</location>
    </subcellularLocation>
</comment>